<dbReference type="Proteomes" id="UP000270411">
    <property type="component" value="Chromosome 1"/>
</dbReference>
<sequence length="223" mass="23483">MMQHFRNQMALSARLAAGEKAETRAGIVRSYDPDQAAAKVEFLDRSNPDDSSGQYLSGWLPVTSPWVGNGWGLDAPPSPGDQVEVKFFDGDIENGYVGGRLYSDADRPPGAPSGEFWVVHESGSCLKFKNDGSVEVVASTTAKYTAALHHFTGPVQMDDTLLVEDTITGMGGMAVSGDNGGGKSMTINGDFETEGTFTNNGHDVGSSHRHLNSGGSGLGGVPQ</sequence>
<dbReference type="InterPro" id="IPR006531">
    <property type="entry name" value="Gp5/Vgr_OB"/>
</dbReference>
<evidence type="ECO:0000313" key="4">
    <source>
        <dbReference type="Proteomes" id="UP000270411"/>
    </source>
</evidence>
<dbReference type="InterPro" id="IPR037026">
    <property type="entry name" value="Vgr_OB-fold_dom_sf"/>
</dbReference>
<accession>A0A3G8H392</accession>
<dbReference type="EMBL" id="CP033969">
    <property type="protein sequence ID" value="AZG14928.1"/>
    <property type="molecule type" value="Genomic_DNA"/>
</dbReference>
<organism evidence="3 4">
    <name type="scientific">Cupriavidus pauculus</name>
    <dbReference type="NCBI Taxonomy" id="82633"/>
    <lineage>
        <taxon>Bacteria</taxon>
        <taxon>Pseudomonadati</taxon>
        <taxon>Pseudomonadota</taxon>
        <taxon>Betaproteobacteria</taxon>
        <taxon>Burkholderiales</taxon>
        <taxon>Burkholderiaceae</taxon>
        <taxon>Cupriavidus</taxon>
    </lineage>
</organism>
<dbReference type="InterPro" id="IPR013046">
    <property type="entry name" value="GpV/Gp45"/>
</dbReference>
<evidence type="ECO:0000259" key="2">
    <source>
        <dbReference type="Pfam" id="PF04717"/>
    </source>
</evidence>
<dbReference type="SUPFAM" id="SSF69255">
    <property type="entry name" value="gp5 N-terminal domain-like"/>
    <property type="match status" value="1"/>
</dbReference>
<dbReference type="Pfam" id="PF04717">
    <property type="entry name" value="Phage_base_V"/>
    <property type="match status" value="1"/>
</dbReference>
<name>A0A3G8H392_9BURK</name>
<dbReference type="AlphaFoldDB" id="A0A3G8H392"/>
<gene>
    <name evidence="3" type="ORF">EHF44_16710</name>
</gene>
<evidence type="ECO:0000256" key="1">
    <source>
        <dbReference type="SAM" id="MobiDB-lite"/>
    </source>
</evidence>
<dbReference type="OrthoDB" id="1907165at2"/>
<dbReference type="RefSeq" id="WP_124684680.1">
    <property type="nucleotide sequence ID" value="NZ_CP033969.1"/>
</dbReference>
<reference evidence="4" key="1">
    <citation type="submission" date="2018-11" db="EMBL/GenBank/DDBJ databases">
        <title>FDA dAtabase for Regulatory Grade micrObial Sequences (FDA-ARGOS): Supporting development and validation of Infectious Disease Dx tests.</title>
        <authorList>
            <person name="Goldberg B."/>
            <person name="Campos J."/>
            <person name="Tallon L."/>
            <person name="Sadzewicz L."/>
            <person name="Zhao X."/>
            <person name="Vavikolanu K."/>
            <person name="Mehta A."/>
            <person name="Aluvathingal J."/>
            <person name="Nadendla S."/>
            <person name="Geyer C."/>
            <person name="Nandy P."/>
            <person name="Yan Y."/>
            <person name="Sichtig H."/>
        </authorList>
    </citation>
    <scope>NUCLEOTIDE SEQUENCE [LARGE SCALE GENOMIC DNA]</scope>
    <source>
        <strain evidence="4">FDAARGOS_614</strain>
    </source>
</reference>
<dbReference type="KEGG" id="cpau:EHF44_16710"/>
<dbReference type="NCBIfam" id="TIGR01644">
    <property type="entry name" value="phage_P2_V"/>
    <property type="match status" value="1"/>
</dbReference>
<feature type="domain" description="Gp5/Type VI secretion system Vgr protein OB-fold" evidence="2">
    <location>
        <begin position="25"/>
        <end position="102"/>
    </location>
</feature>
<feature type="region of interest" description="Disordered" evidence="1">
    <location>
        <begin position="187"/>
        <end position="223"/>
    </location>
</feature>
<proteinExistence type="predicted"/>
<evidence type="ECO:0000313" key="3">
    <source>
        <dbReference type="EMBL" id="AZG14928.1"/>
    </source>
</evidence>
<feature type="compositionally biased region" description="Gly residues" evidence="1">
    <location>
        <begin position="214"/>
        <end position="223"/>
    </location>
</feature>
<dbReference type="Gene3D" id="2.40.50.230">
    <property type="entry name" value="Gp5 N-terminal domain"/>
    <property type="match status" value="1"/>
</dbReference>
<protein>
    <submittedName>
        <fullName evidence="3">Phage baseplate assembly protein V</fullName>
    </submittedName>
</protein>